<evidence type="ECO:0000256" key="10">
    <source>
        <dbReference type="ARBA" id="ARBA00023209"/>
    </source>
</evidence>
<evidence type="ECO:0000256" key="3">
    <source>
        <dbReference type="ARBA" id="ARBA00008655"/>
    </source>
</evidence>
<keyword evidence="12" id="KW-0012">Acyltransferase</keyword>
<evidence type="ECO:0000256" key="14">
    <source>
        <dbReference type="SAM" id="Phobius"/>
    </source>
</evidence>
<dbReference type="InterPro" id="IPR045252">
    <property type="entry name" value="LPCAT1-like"/>
</dbReference>
<comment type="pathway">
    <text evidence="2">Lipid metabolism.</text>
</comment>
<feature type="region of interest" description="Disordered" evidence="13">
    <location>
        <begin position="1"/>
        <end position="29"/>
    </location>
</feature>
<keyword evidence="9 14" id="KW-0472">Membrane</keyword>
<dbReference type="GO" id="GO:0005783">
    <property type="term" value="C:endoplasmic reticulum"/>
    <property type="evidence" value="ECO:0007669"/>
    <property type="project" value="TreeGrafter"/>
</dbReference>
<keyword evidence="4" id="KW-0444">Lipid biosynthesis</keyword>
<keyword evidence="10" id="KW-0594">Phospholipid biosynthesis</keyword>
<gene>
    <name evidence="16" type="ORF">QN277_017944</name>
</gene>
<evidence type="ECO:0000256" key="11">
    <source>
        <dbReference type="ARBA" id="ARBA00023264"/>
    </source>
</evidence>
<evidence type="ECO:0000259" key="15">
    <source>
        <dbReference type="SMART" id="SM00563"/>
    </source>
</evidence>
<dbReference type="PANTHER" id="PTHR23063">
    <property type="entry name" value="PHOSPHOLIPID ACYLTRANSFERASE"/>
    <property type="match status" value="1"/>
</dbReference>
<keyword evidence="17" id="KW-1185">Reference proteome</keyword>
<feature type="compositionally biased region" description="Basic and acidic residues" evidence="13">
    <location>
        <begin position="163"/>
        <end position="181"/>
    </location>
</feature>
<keyword evidence="5" id="KW-0808">Transferase</keyword>
<dbReference type="InterPro" id="IPR002123">
    <property type="entry name" value="Plipid/glycerol_acylTrfase"/>
</dbReference>
<evidence type="ECO:0000256" key="13">
    <source>
        <dbReference type="SAM" id="MobiDB-lite"/>
    </source>
</evidence>
<dbReference type="SMART" id="SM00563">
    <property type="entry name" value="PlsC"/>
    <property type="match status" value="1"/>
</dbReference>
<dbReference type="Pfam" id="PF01553">
    <property type="entry name" value="Acyltransferase"/>
    <property type="match status" value="1"/>
</dbReference>
<keyword evidence="7 14" id="KW-1133">Transmembrane helix</keyword>
<protein>
    <recommendedName>
        <fullName evidence="15">Phospholipid/glycerol acyltransferase domain-containing protein</fullName>
    </recommendedName>
</protein>
<feature type="region of interest" description="Disordered" evidence="13">
    <location>
        <begin position="163"/>
        <end position="182"/>
    </location>
</feature>
<dbReference type="AlphaFoldDB" id="A0AAE1MR04"/>
<comment type="caution">
    <text evidence="16">The sequence shown here is derived from an EMBL/GenBank/DDBJ whole genome shotgun (WGS) entry which is preliminary data.</text>
</comment>
<feature type="transmembrane region" description="Helical" evidence="14">
    <location>
        <begin position="77"/>
        <end position="104"/>
    </location>
</feature>
<evidence type="ECO:0000256" key="8">
    <source>
        <dbReference type="ARBA" id="ARBA00023098"/>
    </source>
</evidence>
<feature type="transmembrane region" description="Helical" evidence="14">
    <location>
        <begin position="128"/>
        <end position="154"/>
    </location>
</feature>
<name>A0AAE1MR04_9FABA</name>
<evidence type="ECO:0000256" key="2">
    <source>
        <dbReference type="ARBA" id="ARBA00005189"/>
    </source>
</evidence>
<evidence type="ECO:0000313" key="16">
    <source>
        <dbReference type="EMBL" id="KAK4274764.1"/>
    </source>
</evidence>
<keyword evidence="6 14" id="KW-0812">Transmembrane</keyword>
<dbReference type="GO" id="GO:0071618">
    <property type="term" value="F:lysophosphatidylethanolamine acyltransferase activity"/>
    <property type="evidence" value="ECO:0007669"/>
    <property type="project" value="TreeGrafter"/>
</dbReference>
<reference evidence="16" key="1">
    <citation type="submission" date="2023-10" db="EMBL/GenBank/DDBJ databases">
        <title>Chromosome-level genome of the transformable northern wattle, Acacia crassicarpa.</title>
        <authorList>
            <person name="Massaro I."/>
            <person name="Sinha N.R."/>
            <person name="Poethig S."/>
            <person name="Leichty A.R."/>
        </authorList>
    </citation>
    <scope>NUCLEOTIDE SEQUENCE</scope>
    <source>
        <strain evidence="16">Acra3RX</strain>
        <tissue evidence="16">Leaf</tissue>
    </source>
</reference>
<keyword evidence="11" id="KW-1208">Phospholipid metabolism</keyword>
<dbReference type="PANTHER" id="PTHR23063:SF54">
    <property type="entry name" value="LYSOPHOSPHOLIPID ACYLTRANSFERASE LPEAT1"/>
    <property type="match status" value="1"/>
</dbReference>
<organism evidence="16 17">
    <name type="scientific">Acacia crassicarpa</name>
    <name type="common">northern wattle</name>
    <dbReference type="NCBI Taxonomy" id="499986"/>
    <lineage>
        <taxon>Eukaryota</taxon>
        <taxon>Viridiplantae</taxon>
        <taxon>Streptophyta</taxon>
        <taxon>Embryophyta</taxon>
        <taxon>Tracheophyta</taxon>
        <taxon>Spermatophyta</taxon>
        <taxon>Magnoliopsida</taxon>
        <taxon>eudicotyledons</taxon>
        <taxon>Gunneridae</taxon>
        <taxon>Pentapetalae</taxon>
        <taxon>rosids</taxon>
        <taxon>fabids</taxon>
        <taxon>Fabales</taxon>
        <taxon>Fabaceae</taxon>
        <taxon>Caesalpinioideae</taxon>
        <taxon>mimosoid clade</taxon>
        <taxon>Acacieae</taxon>
        <taxon>Acacia</taxon>
    </lineage>
</organism>
<evidence type="ECO:0000256" key="7">
    <source>
        <dbReference type="ARBA" id="ARBA00022989"/>
    </source>
</evidence>
<dbReference type="EMBL" id="JAWXYG010000004">
    <property type="protein sequence ID" value="KAK4274764.1"/>
    <property type="molecule type" value="Genomic_DNA"/>
</dbReference>
<dbReference type="GO" id="GO:0008654">
    <property type="term" value="P:phospholipid biosynthetic process"/>
    <property type="evidence" value="ECO:0007669"/>
    <property type="project" value="UniProtKB-KW"/>
</dbReference>
<dbReference type="GO" id="GO:0016020">
    <property type="term" value="C:membrane"/>
    <property type="evidence" value="ECO:0007669"/>
    <property type="project" value="UniProtKB-SubCell"/>
</dbReference>
<proteinExistence type="inferred from homology"/>
<sequence length="393" mass="44554">MDCEIVALNSEPPKSSTKNPDPVHHEASTSDDLLLFSSHSSVSPDSLQEQENRFAPYFRRDVYGPKGRGPLPMKEKLLLALALFTLVPIRLGLTITILIFYYFICRLCTLFAVPHREDGQEDYAHLRWWRRCVIVGFGKVLARLILFVLGFYWISESYRAPHTDEKRPTEKKGKSQSEETGRPGVIISNHISYLDILYHMSSSFPSFVAKASVAKLPLVGLISKCLGCVYARRDSKSSDSTGVSGVVTERIQEAHHDKAPLMLLFPESTTTNGDFLLPFKTGGFLARAPVIPVILKYPYQRFSPAWESMSGTRHIFFLLCQFVNYMEVTRLPVYYPSQLEKDDPRLYANNVRNLMANEGNLKLSDIGLDEKWIYLDALNGKNIPPSVMHQKDD</sequence>
<keyword evidence="8" id="KW-0443">Lipid metabolism</keyword>
<evidence type="ECO:0000256" key="1">
    <source>
        <dbReference type="ARBA" id="ARBA00004370"/>
    </source>
</evidence>
<comment type="subcellular location">
    <subcellularLocation>
        <location evidence="1">Membrane</location>
    </subcellularLocation>
</comment>
<dbReference type="CDD" id="cd07991">
    <property type="entry name" value="LPLAT_LPCAT1-like"/>
    <property type="match status" value="1"/>
</dbReference>
<accession>A0AAE1MR04</accession>
<evidence type="ECO:0000256" key="6">
    <source>
        <dbReference type="ARBA" id="ARBA00022692"/>
    </source>
</evidence>
<evidence type="ECO:0000256" key="9">
    <source>
        <dbReference type="ARBA" id="ARBA00023136"/>
    </source>
</evidence>
<evidence type="ECO:0000256" key="12">
    <source>
        <dbReference type="ARBA" id="ARBA00023315"/>
    </source>
</evidence>
<comment type="similarity">
    <text evidence="3">Belongs to the 1-acyl-sn-glycerol-3-phosphate acyltransferase family.</text>
</comment>
<dbReference type="GO" id="GO:0008374">
    <property type="term" value="F:O-acyltransferase activity"/>
    <property type="evidence" value="ECO:0007669"/>
    <property type="project" value="InterPro"/>
</dbReference>
<evidence type="ECO:0000313" key="17">
    <source>
        <dbReference type="Proteomes" id="UP001293593"/>
    </source>
</evidence>
<feature type="domain" description="Phospholipid/glycerol acyltransferase" evidence="15">
    <location>
        <begin position="184"/>
        <end position="298"/>
    </location>
</feature>
<evidence type="ECO:0000256" key="4">
    <source>
        <dbReference type="ARBA" id="ARBA00022516"/>
    </source>
</evidence>
<evidence type="ECO:0000256" key="5">
    <source>
        <dbReference type="ARBA" id="ARBA00022679"/>
    </source>
</evidence>
<dbReference type="Proteomes" id="UP001293593">
    <property type="component" value="Unassembled WGS sequence"/>
</dbReference>
<dbReference type="SUPFAM" id="SSF69593">
    <property type="entry name" value="Glycerol-3-phosphate (1)-acyltransferase"/>
    <property type="match status" value="1"/>
</dbReference>